<organism evidence="6 7">
    <name type="scientific">Phytohabitans rumicis</name>
    <dbReference type="NCBI Taxonomy" id="1076125"/>
    <lineage>
        <taxon>Bacteria</taxon>
        <taxon>Bacillati</taxon>
        <taxon>Actinomycetota</taxon>
        <taxon>Actinomycetes</taxon>
        <taxon>Micromonosporales</taxon>
        <taxon>Micromonosporaceae</taxon>
    </lineage>
</organism>
<reference evidence="6 7" key="2">
    <citation type="submission" date="2020-03" db="EMBL/GenBank/DDBJ databases">
        <authorList>
            <person name="Ichikawa N."/>
            <person name="Kimura A."/>
            <person name="Kitahashi Y."/>
            <person name="Uohara A."/>
        </authorList>
    </citation>
    <scope>NUCLEOTIDE SEQUENCE [LARGE SCALE GENOMIC DNA]</scope>
    <source>
        <strain evidence="6 7">NBRC 108638</strain>
    </source>
</reference>
<dbReference type="CDD" id="cd03230">
    <property type="entry name" value="ABC_DR_subfamily_A"/>
    <property type="match status" value="1"/>
</dbReference>
<comment type="similarity">
    <text evidence="1">Belongs to the ABC transporter superfamily.</text>
</comment>
<evidence type="ECO:0000313" key="7">
    <source>
        <dbReference type="Proteomes" id="UP000482960"/>
    </source>
</evidence>
<reference evidence="6 7" key="1">
    <citation type="submission" date="2020-03" db="EMBL/GenBank/DDBJ databases">
        <title>Whole genome shotgun sequence of Phytohabitans rumicis NBRC 108638.</title>
        <authorList>
            <person name="Komaki H."/>
            <person name="Tamura T."/>
        </authorList>
    </citation>
    <scope>NUCLEOTIDE SEQUENCE [LARGE SCALE GENOMIC DNA]</scope>
    <source>
        <strain evidence="6 7">NBRC 108638</strain>
    </source>
</reference>
<accession>A0A6V8KYP6</accession>
<dbReference type="RefSeq" id="WP_173073637.1">
    <property type="nucleotide sequence ID" value="NZ_BAABJB010000026.1"/>
</dbReference>
<evidence type="ECO:0000256" key="2">
    <source>
        <dbReference type="ARBA" id="ARBA00022448"/>
    </source>
</evidence>
<proteinExistence type="inferred from homology"/>
<evidence type="ECO:0000256" key="4">
    <source>
        <dbReference type="ARBA" id="ARBA00022840"/>
    </source>
</evidence>
<keyword evidence="3" id="KW-0547">Nucleotide-binding</keyword>
<keyword evidence="2" id="KW-0813">Transport</keyword>
<dbReference type="SMART" id="SM00382">
    <property type="entry name" value="AAA"/>
    <property type="match status" value="1"/>
</dbReference>
<protein>
    <submittedName>
        <fullName evidence="6">ABC transporter ATP-binding protein</fullName>
    </submittedName>
</protein>
<evidence type="ECO:0000256" key="1">
    <source>
        <dbReference type="ARBA" id="ARBA00005417"/>
    </source>
</evidence>
<dbReference type="InterPro" id="IPR027417">
    <property type="entry name" value="P-loop_NTPase"/>
</dbReference>
<dbReference type="GO" id="GO:0005524">
    <property type="term" value="F:ATP binding"/>
    <property type="evidence" value="ECO:0007669"/>
    <property type="project" value="UniProtKB-KW"/>
</dbReference>
<dbReference type="Pfam" id="PF00005">
    <property type="entry name" value="ABC_tran"/>
    <property type="match status" value="1"/>
</dbReference>
<dbReference type="Gene3D" id="3.40.50.300">
    <property type="entry name" value="P-loop containing nucleotide triphosphate hydrolases"/>
    <property type="match status" value="1"/>
</dbReference>
<keyword evidence="4 6" id="KW-0067">ATP-binding</keyword>
<dbReference type="PANTHER" id="PTHR43335">
    <property type="entry name" value="ABC TRANSPORTER, ATP-BINDING PROTEIN"/>
    <property type="match status" value="1"/>
</dbReference>
<sequence>MATATTPVIETGGLGKRYGRTTALADCTLRVPAGRIVGLVGPNGAGKSTLLGLTCGIVAPTTGSIEVLGSRPGAGAAQLAKVGFVAQDAPVYRGLSVADHLRLGARLNPRWDRPLAERRVKRLGLDPVQKAGRLSGGQRAQLALTIAAAKRAELLILDEPVASLDPLARRAFLRDLLDFVAELGVSVVLSSHLLGDLEQVCDHLIVLAAGRVQLAGDVADLLAVHHRVAGAVPPSAERIHEDVIRSDAAVPGAQPVDLEDLGMAYMTRAAVASIGGAA</sequence>
<dbReference type="AlphaFoldDB" id="A0A6V8KYP6"/>
<dbReference type="InterPro" id="IPR003593">
    <property type="entry name" value="AAA+_ATPase"/>
</dbReference>
<comment type="caution">
    <text evidence="6">The sequence shown here is derived from an EMBL/GenBank/DDBJ whole genome shotgun (WGS) entry which is preliminary data.</text>
</comment>
<name>A0A6V8KYP6_9ACTN</name>
<keyword evidence="7" id="KW-1185">Reference proteome</keyword>
<evidence type="ECO:0000313" key="6">
    <source>
        <dbReference type="EMBL" id="GFJ86916.1"/>
    </source>
</evidence>
<dbReference type="SUPFAM" id="SSF52540">
    <property type="entry name" value="P-loop containing nucleoside triphosphate hydrolases"/>
    <property type="match status" value="1"/>
</dbReference>
<feature type="domain" description="ABC transporter" evidence="5">
    <location>
        <begin position="9"/>
        <end position="234"/>
    </location>
</feature>
<dbReference type="Proteomes" id="UP000482960">
    <property type="component" value="Unassembled WGS sequence"/>
</dbReference>
<gene>
    <name evidence="6" type="ORF">Prum_005580</name>
</gene>
<dbReference type="PROSITE" id="PS50893">
    <property type="entry name" value="ABC_TRANSPORTER_2"/>
    <property type="match status" value="1"/>
</dbReference>
<evidence type="ECO:0000256" key="3">
    <source>
        <dbReference type="ARBA" id="ARBA00022741"/>
    </source>
</evidence>
<dbReference type="EMBL" id="BLPG01000001">
    <property type="protein sequence ID" value="GFJ86916.1"/>
    <property type="molecule type" value="Genomic_DNA"/>
</dbReference>
<dbReference type="InterPro" id="IPR003439">
    <property type="entry name" value="ABC_transporter-like_ATP-bd"/>
</dbReference>
<dbReference type="GO" id="GO:0016887">
    <property type="term" value="F:ATP hydrolysis activity"/>
    <property type="evidence" value="ECO:0007669"/>
    <property type="project" value="InterPro"/>
</dbReference>
<evidence type="ECO:0000259" key="5">
    <source>
        <dbReference type="PROSITE" id="PS50893"/>
    </source>
</evidence>